<accession>A0A4U0Y3P1</accession>
<reference evidence="2 3" key="1">
    <citation type="submission" date="2017-03" db="EMBL/GenBank/DDBJ databases">
        <title>Genomes of endolithic fungi from Antarctica.</title>
        <authorList>
            <person name="Coleine C."/>
            <person name="Masonjones S."/>
            <person name="Stajich J.E."/>
        </authorList>
    </citation>
    <scope>NUCLEOTIDE SEQUENCE [LARGE SCALE GENOMIC DNA]</scope>
    <source>
        <strain evidence="2 3">CCFEE 5184</strain>
    </source>
</reference>
<comment type="caution">
    <text evidence="2">The sequence shown here is derived from an EMBL/GenBank/DDBJ whole genome shotgun (WGS) entry which is preliminary data.</text>
</comment>
<dbReference type="EMBL" id="NAJQ01000003">
    <property type="protein sequence ID" value="TKA83781.1"/>
    <property type="molecule type" value="Genomic_DNA"/>
</dbReference>
<dbReference type="OrthoDB" id="5365739at2759"/>
<proteinExistence type="predicted"/>
<evidence type="ECO:0000256" key="1">
    <source>
        <dbReference type="SAM" id="MobiDB-lite"/>
    </source>
</evidence>
<evidence type="ECO:0000313" key="2">
    <source>
        <dbReference type="EMBL" id="TKA83781.1"/>
    </source>
</evidence>
<protein>
    <submittedName>
        <fullName evidence="2">Uncharacterized protein</fullName>
    </submittedName>
</protein>
<dbReference type="Proteomes" id="UP000309340">
    <property type="component" value="Unassembled WGS sequence"/>
</dbReference>
<feature type="compositionally biased region" description="Basic and acidic residues" evidence="1">
    <location>
        <begin position="51"/>
        <end position="60"/>
    </location>
</feature>
<evidence type="ECO:0000313" key="3">
    <source>
        <dbReference type="Proteomes" id="UP000309340"/>
    </source>
</evidence>
<feature type="region of interest" description="Disordered" evidence="1">
    <location>
        <begin position="220"/>
        <end position="244"/>
    </location>
</feature>
<feature type="region of interest" description="Disordered" evidence="1">
    <location>
        <begin position="164"/>
        <end position="183"/>
    </location>
</feature>
<dbReference type="STRING" id="329884.A0A4U0Y3P1"/>
<sequence length="489" mass="52670">MEDSLFGSLSAELRNQIYDLVIHQPSAVRVRYDQHPHSNSKVKLFGTTKGESGKAARERFVPSLDPSNTHSITPPAALDHDDGQHQSGNCYTGNGSKAGNASAASTQPFGAAPLKEAPDSSRAKGKSKGKVEAMTKAHQPQRGPTRHQRSAQISEEVRALNRDVPSLGASKPPNDSADFTVGPQGLDELAAPGRMGENTSPEREGPYNQGAGRYVRGREDEQMGTNESQQIRGVRTTEGKTEEPLQGGAAVLEAGSGDQTATVSEQDVPPPRKAGISAQAVEKVTSRGSRVKPASTPYHPRQPTMAELTTSGANTSTIAANNFTGVLADRIALVSEPGQIPIGGARDVDLLAHKLLSGQITRLTSQEEKETVLAKVKEMQGYEANKTSQQKANQDPEKAANKREQAYFLPLPETVRKCLVDKVVRGVYDREQVLAGTKHKQPVLNMIARATMMNDTFLRADSEKFLRKVRSLLPVGTPQARAAQKLARK</sequence>
<feature type="compositionally biased region" description="Low complexity" evidence="1">
    <location>
        <begin position="93"/>
        <end position="105"/>
    </location>
</feature>
<feature type="region of interest" description="Disordered" evidence="1">
    <location>
        <begin position="39"/>
        <end position="152"/>
    </location>
</feature>
<feature type="region of interest" description="Disordered" evidence="1">
    <location>
        <begin position="259"/>
        <end position="304"/>
    </location>
</feature>
<keyword evidence="3" id="KW-1185">Reference proteome</keyword>
<gene>
    <name evidence="2" type="ORF">B0A55_00029</name>
</gene>
<organism evidence="2 3">
    <name type="scientific">Friedmanniomyces simplex</name>
    <dbReference type="NCBI Taxonomy" id="329884"/>
    <lineage>
        <taxon>Eukaryota</taxon>
        <taxon>Fungi</taxon>
        <taxon>Dikarya</taxon>
        <taxon>Ascomycota</taxon>
        <taxon>Pezizomycotina</taxon>
        <taxon>Dothideomycetes</taxon>
        <taxon>Dothideomycetidae</taxon>
        <taxon>Mycosphaerellales</taxon>
        <taxon>Teratosphaeriaceae</taxon>
        <taxon>Friedmanniomyces</taxon>
    </lineage>
</organism>
<name>A0A4U0Y3P1_9PEZI</name>
<dbReference type="AlphaFoldDB" id="A0A4U0Y3P1"/>